<evidence type="ECO:0008006" key="4">
    <source>
        <dbReference type="Google" id="ProtNLM"/>
    </source>
</evidence>
<name>A0A0G3BJI8_9BURK</name>
<feature type="transmembrane region" description="Helical" evidence="1">
    <location>
        <begin position="14"/>
        <end position="33"/>
    </location>
</feature>
<reference evidence="2 3" key="1">
    <citation type="submission" date="2015-05" db="EMBL/GenBank/DDBJ databases">
        <authorList>
            <person name="Tang B."/>
            <person name="Yu Y."/>
        </authorList>
    </citation>
    <scope>NUCLEOTIDE SEQUENCE [LARGE SCALE GENOMIC DNA]</scope>
    <source>
        <strain evidence="2 3">DSM 7029</strain>
    </source>
</reference>
<dbReference type="STRING" id="413882.AAW51_1462"/>
<proteinExistence type="predicted"/>
<keyword evidence="1" id="KW-0812">Transmembrane</keyword>
<evidence type="ECO:0000256" key="1">
    <source>
        <dbReference type="SAM" id="Phobius"/>
    </source>
</evidence>
<evidence type="ECO:0000313" key="2">
    <source>
        <dbReference type="EMBL" id="AKJ28153.1"/>
    </source>
</evidence>
<keyword evidence="1" id="KW-1133">Transmembrane helix</keyword>
<keyword evidence="1" id="KW-0472">Membrane</keyword>
<dbReference type="Proteomes" id="UP000035352">
    <property type="component" value="Chromosome"/>
</dbReference>
<dbReference type="KEGG" id="pbh:AAW51_1462"/>
<accession>A0A0G3BJI8</accession>
<dbReference type="AlphaFoldDB" id="A0A0G3BJI8"/>
<gene>
    <name evidence="2" type="ORF">AAW51_1462</name>
</gene>
<evidence type="ECO:0000313" key="3">
    <source>
        <dbReference type="Proteomes" id="UP000035352"/>
    </source>
</evidence>
<sequence>MMVPNEQAPPVSEVGVASVLGAALLLAVLGYTARQAVQIPSVPAPAPVEATAPAPAAVLGSLRFVDNSTSLPPEALDLLARAAQEARTSGRNIVIAARHRAVADPEAVRAQVLRVQHALEANGVSPAQLLLATPDPTLRTREDGAQIELRLQD</sequence>
<protein>
    <recommendedName>
        <fullName evidence="4">OmpA-like domain-containing protein</fullName>
    </recommendedName>
</protein>
<dbReference type="OrthoDB" id="8526920at2"/>
<organism evidence="2 3">
    <name type="scientific">Caldimonas brevitalea</name>
    <dbReference type="NCBI Taxonomy" id="413882"/>
    <lineage>
        <taxon>Bacteria</taxon>
        <taxon>Pseudomonadati</taxon>
        <taxon>Pseudomonadota</taxon>
        <taxon>Betaproteobacteria</taxon>
        <taxon>Burkholderiales</taxon>
        <taxon>Sphaerotilaceae</taxon>
        <taxon>Caldimonas</taxon>
    </lineage>
</organism>
<dbReference type="EMBL" id="CP011371">
    <property type="protein sequence ID" value="AKJ28153.1"/>
    <property type="molecule type" value="Genomic_DNA"/>
</dbReference>
<keyword evidence="3" id="KW-1185">Reference proteome</keyword>
<dbReference type="RefSeq" id="WP_047194072.1">
    <property type="nucleotide sequence ID" value="NZ_CP011371.1"/>
</dbReference>